<feature type="chain" id="PRO_5014792092" evidence="2">
    <location>
        <begin position="18"/>
        <end position="159"/>
    </location>
</feature>
<evidence type="ECO:0000256" key="2">
    <source>
        <dbReference type="SAM" id="SignalP"/>
    </source>
</evidence>
<dbReference type="AlphaFoldDB" id="A0A2M4B390"/>
<feature type="region of interest" description="Disordered" evidence="1">
    <location>
        <begin position="136"/>
        <end position="159"/>
    </location>
</feature>
<keyword evidence="2" id="KW-0732">Signal</keyword>
<evidence type="ECO:0000256" key="1">
    <source>
        <dbReference type="SAM" id="MobiDB-lite"/>
    </source>
</evidence>
<sequence length="159" mass="17485">MAAAVATAAFVLVRVLAAGKSRFAAWPKSESGPRPRPRGPIMQARQARPRHATPRASAAFPRDVGRRTSVVGDAAPFVRRAFPTRGPEGWIVLCFERPTDRPTDRRTAYLTDASCNSVCGQQQQHRPRAALQCARVELHSQKSKRDSDETRSTASPVRL</sequence>
<feature type="region of interest" description="Disordered" evidence="1">
    <location>
        <begin position="24"/>
        <end position="65"/>
    </location>
</feature>
<organism evidence="3">
    <name type="scientific">Anopheles triannulatus</name>
    <dbReference type="NCBI Taxonomy" id="58253"/>
    <lineage>
        <taxon>Eukaryota</taxon>
        <taxon>Metazoa</taxon>
        <taxon>Ecdysozoa</taxon>
        <taxon>Arthropoda</taxon>
        <taxon>Hexapoda</taxon>
        <taxon>Insecta</taxon>
        <taxon>Pterygota</taxon>
        <taxon>Neoptera</taxon>
        <taxon>Endopterygota</taxon>
        <taxon>Diptera</taxon>
        <taxon>Nematocera</taxon>
        <taxon>Culicoidea</taxon>
        <taxon>Culicidae</taxon>
        <taxon>Anophelinae</taxon>
        <taxon>Anopheles</taxon>
    </lineage>
</organism>
<feature type="compositionally biased region" description="Basic and acidic residues" evidence="1">
    <location>
        <begin position="136"/>
        <end position="151"/>
    </location>
</feature>
<feature type="signal peptide" evidence="2">
    <location>
        <begin position="1"/>
        <end position="17"/>
    </location>
</feature>
<reference evidence="3" key="1">
    <citation type="submission" date="2018-01" db="EMBL/GenBank/DDBJ databases">
        <title>An insight into the sialome of Amazonian anophelines.</title>
        <authorList>
            <person name="Ribeiro J.M."/>
            <person name="Scarpassa V."/>
            <person name="Calvo E."/>
        </authorList>
    </citation>
    <scope>NUCLEOTIDE SEQUENCE</scope>
    <source>
        <tissue evidence="3">Salivary glands</tissue>
    </source>
</reference>
<name>A0A2M4B390_9DIPT</name>
<protein>
    <submittedName>
        <fullName evidence="3">Putative secreted protein</fullName>
    </submittedName>
</protein>
<proteinExistence type="predicted"/>
<evidence type="ECO:0000313" key="3">
    <source>
        <dbReference type="EMBL" id="MBW47506.1"/>
    </source>
</evidence>
<dbReference type="EMBL" id="GGFK01014185">
    <property type="protein sequence ID" value="MBW47506.1"/>
    <property type="molecule type" value="Transcribed_RNA"/>
</dbReference>
<accession>A0A2M4B390</accession>